<dbReference type="VEuPathDB" id="FungiDB:CPAG_08797"/>
<dbReference type="EMBL" id="DS268114">
    <property type="protein sequence ID" value="KMM72503.1"/>
    <property type="molecule type" value="Genomic_DNA"/>
</dbReference>
<reference evidence="3" key="2">
    <citation type="journal article" date="2009" name="Genome Res.">
        <title>Comparative genomic analyses of the human fungal pathogens Coccidioides and their relatives.</title>
        <authorList>
            <person name="Sharpton T.J."/>
            <person name="Stajich J.E."/>
            <person name="Rounsley S.D."/>
            <person name="Gardner M.J."/>
            <person name="Wortman J.R."/>
            <person name="Jordar V.S."/>
            <person name="Maiti R."/>
            <person name="Kodira C.D."/>
            <person name="Neafsey D.E."/>
            <person name="Zeng Q."/>
            <person name="Hung C.-Y."/>
            <person name="McMahan C."/>
            <person name="Muszewska A."/>
            <person name="Grynberg M."/>
            <person name="Mandel M.A."/>
            <person name="Kellner E.M."/>
            <person name="Barker B.M."/>
            <person name="Galgiani J.N."/>
            <person name="Orbach M.J."/>
            <person name="Kirkland T.N."/>
            <person name="Cole G.T."/>
            <person name="Henn M.R."/>
            <person name="Birren B.W."/>
            <person name="Taylor J.W."/>
        </authorList>
    </citation>
    <scope>NUCLEOTIDE SEQUENCE [LARGE SCALE GENOMIC DNA]</scope>
    <source>
        <strain evidence="3">RMSCC 3488</strain>
    </source>
</reference>
<feature type="compositionally biased region" description="Basic and acidic residues" evidence="1">
    <location>
        <begin position="11"/>
        <end position="20"/>
    </location>
</feature>
<accession>A0A0J6FQ37</accession>
<proteinExistence type="predicted"/>
<name>A0A0J6FQ37_COCPO</name>
<reference evidence="3" key="3">
    <citation type="journal article" date="2010" name="Genome Res.">
        <title>Population genomic sequencing of Coccidioides fungi reveals recent hybridization and transposon control.</title>
        <authorList>
            <person name="Neafsey D.E."/>
            <person name="Barker B.M."/>
            <person name="Sharpton T.J."/>
            <person name="Stajich J.E."/>
            <person name="Park D.J."/>
            <person name="Whiston E."/>
            <person name="Hung C.-Y."/>
            <person name="McMahan C."/>
            <person name="White J."/>
            <person name="Sykes S."/>
            <person name="Heiman D."/>
            <person name="Young S."/>
            <person name="Zeng Q."/>
            <person name="Abouelleil A."/>
            <person name="Aftuck L."/>
            <person name="Bessette D."/>
            <person name="Brown A."/>
            <person name="FitzGerald M."/>
            <person name="Lui A."/>
            <person name="Macdonald J.P."/>
            <person name="Priest M."/>
            <person name="Orbach M.J."/>
            <person name="Galgiani J.N."/>
            <person name="Kirkland T.N."/>
            <person name="Cole G.T."/>
            <person name="Birren B.W."/>
            <person name="Henn M.R."/>
            <person name="Taylor J.W."/>
            <person name="Rounsley S.D."/>
        </authorList>
    </citation>
    <scope>NUCLEOTIDE SEQUENCE [LARGE SCALE GENOMIC DNA]</scope>
    <source>
        <strain evidence="3">RMSCC 3488</strain>
    </source>
</reference>
<feature type="region of interest" description="Disordered" evidence="1">
    <location>
        <begin position="1"/>
        <end position="25"/>
    </location>
</feature>
<organism evidence="2 3">
    <name type="scientific">Coccidioides posadasii RMSCC 3488</name>
    <dbReference type="NCBI Taxonomy" id="454284"/>
    <lineage>
        <taxon>Eukaryota</taxon>
        <taxon>Fungi</taxon>
        <taxon>Dikarya</taxon>
        <taxon>Ascomycota</taxon>
        <taxon>Pezizomycotina</taxon>
        <taxon>Eurotiomycetes</taxon>
        <taxon>Eurotiomycetidae</taxon>
        <taxon>Onygenales</taxon>
        <taxon>Onygenaceae</taxon>
        <taxon>Coccidioides</taxon>
    </lineage>
</organism>
<evidence type="ECO:0000313" key="2">
    <source>
        <dbReference type="EMBL" id="KMM72503.1"/>
    </source>
</evidence>
<feature type="compositionally biased region" description="Polar residues" evidence="1">
    <location>
        <begin position="1"/>
        <end position="10"/>
    </location>
</feature>
<dbReference type="Proteomes" id="UP000054567">
    <property type="component" value="Unassembled WGS sequence"/>
</dbReference>
<evidence type="ECO:0000313" key="3">
    <source>
        <dbReference type="Proteomes" id="UP000054567"/>
    </source>
</evidence>
<protein>
    <submittedName>
        <fullName evidence="2">Uncharacterized protein</fullName>
    </submittedName>
</protein>
<dbReference type="AlphaFoldDB" id="A0A0J6FQ37"/>
<sequence length="105" mass="11588">MATWASTTGQPEEKTDRAVRESAPSGLAHIKLRQSDIADRPIELKAVTTGTLAITLCSAETCGPRKREPDLKQWARRTRLLIGRALKNLKRSLDMFLLSAGGRKC</sequence>
<reference evidence="2 3" key="1">
    <citation type="submission" date="2007-06" db="EMBL/GenBank/DDBJ databases">
        <title>The Genome Sequence of Coccidioides posadasii RMSCC_3488.</title>
        <authorList>
            <consortium name="Coccidioides Genome Resources Consortium"/>
            <consortium name="The Broad Institute Genome Sequencing Platform"/>
            <person name="Henn M.R."/>
            <person name="Sykes S."/>
            <person name="Young S."/>
            <person name="Jaffe D."/>
            <person name="Berlin A."/>
            <person name="Alvarez P."/>
            <person name="Butler J."/>
            <person name="Gnerre S."/>
            <person name="Grabherr M."/>
            <person name="Mauceli E."/>
            <person name="Brockman W."/>
            <person name="Kodira C."/>
            <person name="Alvarado L."/>
            <person name="Zeng Q."/>
            <person name="Crawford M."/>
            <person name="Antoine C."/>
            <person name="Devon K."/>
            <person name="Galgiani J."/>
            <person name="Orsborn K."/>
            <person name="Lewis M.L."/>
            <person name="Nusbaum C."/>
            <person name="Galagan J."/>
            <person name="Birren B."/>
        </authorList>
    </citation>
    <scope>NUCLEOTIDE SEQUENCE [LARGE SCALE GENOMIC DNA]</scope>
    <source>
        <strain evidence="2 3">RMSCC 3488</strain>
    </source>
</reference>
<evidence type="ECO:0000256" key="1">
    <source>
        <dbReference type="SAM" id="MobiDB-lite"/>
    </source>
</evidence>
<gene>
    <name evidence="2" type="ORF">CPAG_08797</name>
</gene>